<sequence length="182" mass="19371">MFVCIPSPGTGIHLHNSSPTRSIRFDSMAGWINSSGTGTGGGRGAGGRGFTTRRYTTDIIHCGGGGRWRGERPRGRPPPQPHYRYRPVDAAHRHSPPALSDQAASSTSTRHAQITTDNKSSGTAAPASTKEPDDKAGHNAANFECNVCFDMAAEPVVTKCGHLFCWECLCGQRAAKAHQGQS</sequence>
<comment type="pathway">
    <text evidence="3 11">Protein modification; protein ubiquitination.</text>
</comment>
<keyword evidence="8 11" id="KW-0862">Zinc</keyword>
<feature type="region of interest" description="Disordered" evidence="12">
    <location>
        <begin position="61"/>
        <end position="136"/>
    </location>
</feature>
<keyword evidence="7 11" id="KW-0833">Ubl conjugation pathway</keyword>
<dbReference type="Pfam" id="PF13445">
    <property type="entry name" value="zf-RING_UBOX"/>
    <property type="match status" value="1"/>
</dbReference>
<evidence type="ECO:0000256" key="10">
    <source>
        <dbReference type="PROSITE-ProRule" id="PRU00175"/>
    </source>
</evidence>
<dbReference type="InterPro" id="IPR013083">
    <property type="entry name" value="Znf_RING/FYVE/PHD"/>
</dbReference>
<organism evidence="14">
    <name type="scientific">Arundo donax</name>
    <name type="common">Giant reed</name>
    <name type="synonym">Donax arundinaceus</name>
    <dbReference type="NCBI Taxonomy" id="35708"/>
    <lineage>
        <taxon>Eukaryota</taxon>
        <taxon>Viridiplantae</taxon>
        <taxon>Streptophyta</taxon>
        <taxon>Embryophyta</taxon>
        <taxon>Tracheophyta</taxon>
        <taxon>Spermatophyta</taxon>
        <taxon>Magnoliopsida</taxon>
        <taxon>Liliopsida</taxon>
        <taxon>Poales</taxon>
        <taxon>Poaceae</taxon>
        <taxon>PACMAD clade</taxon>
        <taxon>Arundinoideae</taxon>
        <taxon>Arundineae</taxon>
        <taxon>Arundo</taxon>
    </lineage>
</organism>
<dbReference type="AlphaFoldDB" id="A0A0A9DAP1"/>
<dbReference type="GO" id="GO:0061630">
    <property type="term" value="F:ubiquitin protein ligase activity"/>
    <property type="evidence" value="ECO:0007669"/>
    <property type="project" value="UniProtKB-UniRule"/>
</dbReference>
<dbReference type="InterPro" id="IPR027370">
    <property type="entry name" value="Znf-RING_euk"/>
</dbReference>
<dbReference type="InterPro" id="IPR001841">
    <property type="entry name" value="Znf_RING"/>
</dbReference>
<keyword evidence="9" id="KW-0472">Membrane</keyword>
<dbReference type="SUPFAM" id="SSF57850">
    <property type="entry name" value="RING/U-box"/>
    <property type="match status" value="1"/>
</dbReference>
<dbReference type="EMBL" id="GBRH01217068">
    <property type="protein sequence ID" value="JAD80827.1"/>
    <property type="molecule type" value="Transcribed_RNA"/>
</dbReference>
<evidence type="ECO:0000256" key="3">
    <source>
        <dbReference type="ARBA" id="ARBA00004906"/>
    </source>
</evidence>
<dbReference type="GO" id="GO:0008270">
    <property type="term" value="F:zinc ion binding"/>
    <property type="evidence" value="ECO:0007669"/>
    <property type="project" value="UniProtKB-KW"/>
</dbReference>
<dbReference type="Gene3D" id="3.30.40.10">
    <property type="entry name" value="Zinc/RING finger domain, C3HC4 (zinc finger)"/>
    <property type="match status" value="1"/>
</dbReference>
<evidence type="ECO:0000256" key="12">
    <source>
        <dbReference type="SAM" id="MobiDB-lite"/>
    </source>
</evidence>
<evidence type="ECO:0000256" key="4">
    <source>
        <dbReference type="ARBA" id="ARBA00022679"/>
    </source>
</evidence>
<evidence type="ECO:0000256" key="1">
    <source>
        <dbReference type="ARBA" id="ARBA00000900"/>
    </source>
</evidence>
<evidence type="ECO:0000256" key="6">
    <source>
        <dbReference type="ARBA" id="ARBA00022771"/>
    </source>
</evidence>
<comment type="domain">
    <text evidence="11">The RING-type zinc finger domain is responsible for E3 ligase activity.</text>
</comment>
<accession>A0A0A9DAP1</accession>
<protein>
    <recommendedName>
        <fullName evidence="11">E3 ubiquitin-protein ligase RMA</fullName>
        <ecNumber evidence="11">2.3.2.27</ecNumber>
    </recommendedName>
    <alternativeName>
        <fullName evidence="11">Protein RING membrane-anchor</fullName>
    </alternativeName>
    <alternativeName>
        <fullName evidence="11">RING-type E3 ubiquitin transferase RMA</fullName>
    </alternativeName>
</protein>
<proteinExistence type="predicted"/>
<evidence type="ECO:0000259" key="13">
    <source>
        <dbReference type="PROSITE" id="PS50089"/>
    </source>
</evidence>
<comment type="catalytic activity">
    <reaction evidence="1 11">
        <text>S-ubiquitinyl-[E2 ubiquitin-conjugating enzyme]-L-cysteine + [acceptor protein]-L-lysine = [E2 ubiquitin-conjugating enzyme]-L-cysteine + N(6)-ubiquitinyl-[acceptor protein]-L-lysine.</text>
        <dbReference type="EC" id="2.3.2.27"/>
    </reaction>
</comment>
<reference evidence="14" key="2">
    <citation type="journal article" date="2015" name="Data Brief">
        <title>Shoot transcriptome of the giant reed, Arundo donax.</title>
        <authorList>
            <person name="Barrero R.A."/>
            <person name="Guerrero F.D."/>
            <person name="Moolhuijzen P."/>
            <person name="Goolsby J.A."/>
            <person name="Tidwell J."/>
            <person name="Bellgard S.E."/>
            <person name="Bellgard M.I."/>
        </authorList>
    </citation>
    <scope>NUCLEOTIDE SEQUENCE</scope>
    <source>
        <tissue evidence="14">Shoot tissue taken approximately 20 cm above the soil surface</tissue>
    </source>
</reference>
<keyword evidence="5 11" id="KW-0479">Metal-binding</keyword>
<evidence type="ECO:0000256" key="8">
    <source>
        <dbReference type="ARBA" id="ARBA00022833"/>
    </source>
</evidence>
<keyword evidence="11" id="KW-0256">Endoplasmic reticulum</keyword>
<dbReference type="InterPro" id="IPR017907">
    <property type="entry name" value="Znf_RING_CS"/>
</dbReference>
<comment type="subcellular location">
    <subcellularLocation>
        <location evidence="2">Endomembrane system</location>
    </subcellularLocation>
    <subcellularLocation>
        <location evidence="11">Endoplasmic reticulum membrane</location>
        <topology evidence="11">Single-pass type IV membrane protein</topology>
    </subcellularLocation>
</comment>
<dbReference type="PANTHER" id="PTHR12313">
    <property type="entry name" value="E3 UBIQUITIN-PROTEIN LIGASE RNF5-RELATED"/>
    <property type="match status" value="1"/>
</dbReference>
<reference evidence="14" key="1">
    <citation type="submission" date="2014-09" db="EMBL/GenBank/DDBJ databases">
        <authorList>
            <person name="Magalhaes I.L.F."/>
            <person name="Oliveira U."/>
            <person name="Santos F.R."/>
            <person name="Vidigal T.H.D.A."/>
            <person name="Brescovit A.D."/>
            <person name="Santos A.J."/>
        </authorList>
    </citation>
    <scope>NUCLEOTIDE SEQUENCE</scope>
    <source>
        <tissue evidence="14">Shoot tissue taken approximately 20 cm above the soil surface</tissue>
    </source>
</reference>
<evidence type="ECO:0000256" key="11">
    <source>
        <dbReference type="RuleBase" id="RU369090"/>
    </source>
</evidence>
<feature type="domain" description="RING-type" evidence="13">
    <location>
        <begin position="145"/>
        <end position="169"/>
    </location>
</feature>
<evidence type="ECO:0000256" key="9">
    <source>
        <dbReference type="ARBA" id="ARBA00023136"/>
    </source>
</evidence>
<feature type="compositionally biased region" description="Polar residues" evidence="12">
    <location>
        <begin position="102"/>
        <end position="123"/>
    </location>
</feature>
<dbReference type="GO" id="GO:0006511">
    <property type="term" value="P:ubiquitin-dependent protein catabolic process"/>
    <property type="evidence" value="ECO:0007669"/>
    <property type="project" value="UniProtKB-UniRule"/>
</dbReference>
<dbReference type="InterPro" id="IPR045103">
    <property type="entry name" value="RNF5/RNF185-like"/>
</dbReference>
<dbReference type="GO" id="GO:0005789">
    <property type="term" value="C:endoplasmic reticulum membrane"/>
    <property type="evidence" value="ECO:0007669"/>
    <property type="project" value="UniProtKB-SubCell"/>
</dbReference>
<dbReference type="GO" id="GO:0016567">
    <property type="term" value="P:protein ubiquitination"/>
    <property type="evidence" value="ECO:0007669"/>
    <property type="project" value="UniProtKB-UniPathway"/>
</dbReference>
<evidence type="ECO:0000256" key="2">
    <source>
        <dbReference type="ARBA" id="ARBA00004308"/>
    </source>
</evidence>
<keyword evidence="4 11" id="KW-0808">Transferase</keyword>
<evidence type="ECO:0000313" key="14">
    <source>
        <dbReference type="EMBL" id="JAD80827.1"/>
    </source>
</evidence>
<evidence type="ECO:0000256" key="7">
    <source>
        <dbReference type="ARBA" id="ARBA00022786"/>
    </source>
</evidence>
<dbReference type="PROSITE" id="PS50089">
    <property type="entry name" value="ZF_RING_2"/>
    <property type="match status" value="1"/>
</dbReference>
<keyword evidence="6 10" id="KW-0863">Zinc-finger</keyword>
<dbReference type="PROSITE" id="PS00518">
    <property type="entry name" value="ZF_RING_1"/>
    <property type="match status" value="1"/>
</dbReference>
<evidence type="ECO:0000256" key="5">
    <source>
        <dbReference type="ARBA" id="ARBA00022723"/>
    </source>
</evidence>
<comment type="function">
    <text evidence="11">E3 ubiquitin-protein ligase.</text>
</comment>
<dbReference type="UniPathway" id="UPA00143"/>
<name>A0A0A9DAP1_ARUDO</name>
<dbReference type="EC" id="2.3.2.27" evidence="11"/>